<reference evidence="6 7" key="1">
    <citation type="submission" date="2015-12" db="EMBL/GenBank/DDBJ databases">
        <title>Complete genome of Lacimicrobium alkaliphilum KCTC 32984.</title>
        <authorList>
            <person name="Kim S.-G."/>
            <person name="Lee Y.-J."/>
        </authorList>
    </citation>
    <scope>NUCLEOTIDE SEQUENCE [LARGE SCALE GENOMIC DNA]</scope>
    <source>
        <strain evidence="6 7">YelD216</strain>
    </source>
</reference>
<evidence type="ECO:0000259" key="5">
    <source>
        <dbReference type="Pfam" id="PF12945"/>
    </source>
</evidence>
<feature type="domain" description="Type III secretion system flagellar brake protein YcgR PilZN" evidence="5">
    <location>
        <begin position="22"/>
        <end position="107"/>
    </location>
</feature>
<evidence type="ECO:0000256" key="2">
    <source>
        <dbReference type="ARBA" id="ARBA00022741"/>
    </source>
</evidence>
<feature type="domain" description="PilZ" evidence="4">
    <location>
        <begin position="116"/>
        <end position="215"/>
    </location>
</feature>
<organism evidence="6 7">
    <name type="scientific">Lacimicrobium alkaliphilum</name>
    <dbReference type="NCBI Taxonomy" id="1526571"/>
    <lineage>
        <taxon>Bacteria</taxon>
        <taxon>Pseudomonadati</taxon>
        <taxon>Pseudomonadota</taxon>
        <taxon>Gammaproteobacteria</taxon>
        <taxon>Alteromonadales</taxon>
        <taxon>Alteromonadaceae</taxon>
        <taxon>Lacimicrobium</taxon>
    </lineage>
</organism>
<dbReference type="SUPFAM" id="SSF141371">
    <property type="entry name" value="PilZ domain-like"/>
    <property type="match status" value="2"/>
</dbReference>
<accession>A0A0U3B0M4</accession>
<dbReference type="Gene3D" id="2.30.110.10">
    <property type="entry name" value="Electron Transport, Fmn-binding Protein, Chain A"/>
    <property type="match status" value="1"/>
</dbReference>
<dbReference type="RefSeq" id="WP_062480423.1">
    <property type="nucleotide sequence ID" value="NZ_CP013650.1"/>
</dbReference>
<evidence type="ECO:0000313" key="7">
    <source>
        <dbReference type="Proteomes" id="UP000068447"/>
    </source>
</evidence>
<sequence length="218" mass="25212">MQKVVVQTFSEQDKDWFSQVAVGTRLEVQFLDHFDSRFHSEMVGYRFGRYVIIRFEDGNFPQHEGVAGMVAICRFLIEDSLGECFAFKTEIVNMMRRPDRLLFLDFPKEIHRRALREKKRQLAHVRATIRMLGENGLRGQPFDGIVQDISPGGCRFQFDESHTGRKVNLLPVIITLLSKDGSVDREVPGKVRNSRYQDNLLSIGIQFDELNPDFEQTA</sequence>
<evidence type="ECO:0000313" key="6">
    <source>
        <dbReference type="EMBL" id="ALS98824.1"/>
    </source>
</evidence>
<dbReference type="InterPro" id="IPR012349">
    <property type="entry name" value="Split_barrel_FMN-bd"/>
</dbReference>
<dbReference type="EMBL" id="CP013650">
    <property type="protein sequence ID" value="ALS98824.1"/>
    <property type="molecule type" value="Genomic_DNA"/>
</dbReference>
<dbReference type="InterPro" id="IPR009926">
    <property type="entry name" value="T3SS_YcgR_PilZN"/>
</dbReference>
<evidence type="ECO:0000256" key="1">
    <source>
        <dbReference type="ARBA" id="ARBA00022636"/>
    </source>
</evidence>
<keyword evidence="3" id="KW-0975">Bacterial flagellum</keyword>
<dbReference type="InterPro" id="IPR009875">
    <property type="entry name" value="PilZ_domain"/>
</dbReference>
<evidence type="ECO:0008006" key="8">
    <source>
        <dbReference type="Google" id="ProtNLM"/>
    </source>
</evidence>
<keyword evidence="2" id="KW-0547">Nucleotide-binding</keyword>
<dbReference type="Pfam" id="PF12945">
    <property type="entry name" value="PilZNR"/>
    <property type="match status" value="1"/>
</dbReference>
<evidence type="ECO:0000256" key="3">
    <source>
        <dbReference type="ARBA" id="ARBA00023143"/>
    </source>
</evidence>
<dbReference type="OrthoDB" id="5761885at2"/>
<proteinExistence type="predicted"/>
<gene>
    <name evidence="6" type="ORF">AT746_11445</name>
</gene>
<dbReference type="Gene3D" id="2.40.10.220">
    <property type="entry name" value="predicted glycosyltransferase like domains"/>
    <property type="match status" value="1"/>
</dbReference>
<dbReference type="KEGG" id="lal:AT746_11445"/>
<dbReference type="Proteomes" id="UP000068447">
    <property type="component" value="Chromosome"/>
</dbReference>
<name>A0A0U3B0M4_9ALTE</name>
<evidence type="ECO:0000259" key="4">
    <source>
        <dbReference type="Pfam" id="PF07238"/>
    </source>
</evidence>
<keyword evidence="7" id="KW-1185">Reference proteome</keyword>
<dbReference type="GO" id="GO:0035438">
    <property type="term" value="F:cyclic-di-GMP binding"/>
    <property type="evidence" value="ECO:0007669"/>
    <property type="project" value="InterPro"/>
</dbReference>
<dbReference type="Pfam" id="PF07238">
    <property type="entry name" value="PilZ"/>
    <property type="match status" value="1"/>
</dbReference>
<keyword evidence="1" id="KW-0973">c-di-GMP</keyword>
<dbReference type="STRING" id="1526571.AT746_11445"/>
<protein>
    <recommendedName>
        <fullName evidence="8">PilZ domain-containing protein</fullName>
    </recommendedName>
</protein>
<dbReference type="AlphaFoldDB" id="A0A0U3B0M4"/>